<dbReference type="InterPro" id="IPR024810">
    <property type="entry name" value="MAB21L/cGLR"/>
</dbReference>
<evidence type="ECO:0000256" key="3">
    <source>
        <dbReference type="ARBA" id="ARBA00022741"/>
    </source>
</evidence>
<keyword evidence="9" id="KW-1185">Reference proteome</keyword>
<dbReference type="SMART" id="SM01265">
    <property type="entry name" value="Mab-21"/>
    <property type="match status" value="1"/>
</dbReference>
<comment type="similarity">
    <text evidence="2">Belongs to the mab-21 family.</text>
</comment>
<dbReference type="PANTHER" id="PTHR10656:SF42">
    <property type="entry name" value="CYCLIC GMP-AMP SYNTHASE-LIKE PROTEIN-RELATED"/>
    <property type="match status" value="1"/>
</dbReference>
<evidence type="ECO:0000256" key="1">
    <source>
        <dbReference type="ARBA" id="ARBA00001936"/>
    </source>
</evidence>
<comment type="cofactor">
    <cofactor evidence="1">
        <name>Mn(2+)</name>
        <dbReference type="ChEBI" id="CHEBI:29035"/>
    </cofactor>
</comment>
<dbReference type="AlphaFoldDB" id="A0A9Q0N216"/>
<comment type="caution">
    <text evidence="8">The sequence shown here is derived from an EMBL/GenBank/DDBJ whole genome shotgun (WGS) entry which is preliminary data.</text>
</comment>
<evidence type="ECO:0000256" key="5">
    <source>
        <dbReference type="ARBA" id="ARBA00023134"/>
    </source>
</evidence>
<name>A0A9Q0N216_9DIPT</name>
<keyword evidence="8" id="KW-0675">Receptor</keyword>
<dbReference type="Gene3D" id="3.30.460.90">
    <property type="match status" value="1"/>
</dbReference>
<evidence type="ECO:0000313" key="9">
    <source>
        <dbReference type="Proteomes" id="UP001151699"/>
    </source>
</evidence>
<keyword evidence="6" id="KW-0464">Manganese</keyword>
<accession>A0A9Q0N216</accession>
<sequence length="307" mass="35593">MIYRQHFDNVTCYVVQCMSAKDTLFAKLFQMLQIAGSYADDIKVSAPDEFDVLVLLKFPKPIPRASSPGYITINISEGMNTWMNWLKGDIEKYKRFIDNDGYLIQDQILDWLRTLVREILSEHRNSFKINGSEYNVHQQNSGPAVTLNVRVMKGSSQQGQFSIDLVPALQFQSSQAWVADCPPSLPLRHDRFWNAIPKPNKRCQTTVEYWDGSLALLFMEMFDVILEHFKTKTLWSLWHGQYNLLNQLNDNQSLNIYHNLKKIKETIQRSLSINKPDIIYEAILTCSEITAMEVQELQEPQSWCTIS</sequence>
<evidence type="ECO:0000256" key="4">
    <source>
        <dbReference type="ARBA" id="ARBA00022840"/>
    </source>
</evidence>
<dbReference type="GO" id="GO:0005524">
    <property type="term" value="F:ATP binding"/>
    <property type="evidence" value="ECO:0007669"/>
    <property type="project" value="UniProtKB-KW"/>
</dbReference>
<dbReference type="EMBL" id="WJQU01000002">
    <property type="protein sequence ID" value="KAJ6641376.1"/>
    <property type="molecule type" value="Genomic_DNA"/>
</dbReference>
<evidence type="ECO:0000256" key="2">
    <source>
        <dbReference type="ARBA" id="ARBA00008307"/>
    </source>
</evidence>
<organism evidence="8 9">
    <name type="scientific">Pseudolycoriella hygida</name>
    <dbReference type="NCBI Taxonomy" id="35572"/>
    <lineage>
        <taxon>Eukaryota</taxon>
        <taxon>Metazoa</taxon>
        <taxon>Ecdysozoa</taxon>
        <taxon>Arthropoda</taxon>
        <taxon>Hexapoda</taxon>
        <taxon>Insecta</taxon>
        <taxon>Pterygota</taxon>
        <taxon>Neoptera</taxon>
        <taxon>Endopterygota</taxon>
        <taxon>Diptera</taxon>
        <taxon>Nematocera</taxon>
        <taxon>Sciaroidea</taxon>
        <taxon>Sciaridae</taxon>
        <taxon>Pseudolycoriella</taxon>
    </lineage>
</organism>
<dbReference type="OrthoDB" id="7249367at2759"/>
<dbReference type="PANTHER" id="PTHR10656">
    <property type="entry name" value="CELL FATE DETERMINING PROTEIN MAB21-RELATED"/>
    <property type="match status" value="1"/>
</dbReference>
<protein>
    <submittedName>
        <fullName evidence="8">Cyclic GMP-AMP synthase-like receptor 1</fullName>
    </submittedName>
</protein>
<gene>
    <name evidence="8" type="ORF">Bhyg_06315</name>
</gene>
<keyword evidence="5" id="KW-0342">GTP-binding</keyword>
<dbReference type="Gene3D" id="1.10.1410.40">
    <property type="match status" value="1"/>
</dbReference>
<feature type="domain" description="Mab-21-like nucleotidyltransferase" evidence="7">
    <location>
        <begin position="38"/>
        <end position="176"/>
    </location>
</feature>
<keyword evidence="4" id="KW-0067">ATP-binding</keyword>
<dbReference type="Proteomes" id="UP001151699">
    <property type="component" value="Chromosome B"/>
</dbReference>
<dbReference type="GO" id="GO:0005525">
    <property type="term" value="F:GTP binding"/>
    <property type="evidence" value="ECO:0007669"/>
    <property type="project" value="UniProtKB-KW"/>
</dbReference>
<dbReference type="Pfam" id="PF03281">
    <property type="entry name" value="Mab-21"/>
    <property type="match status" value="1"/>
</dbReference>
<proteinExistence type="inferred from homology"/>
<reference evidence="8" key="1">
    <citation type="submission" date="2022-07" db="EMBL/GenBank/DDBJ databases">
        <authorList>
            <person name="Trinca V."/>
            <person name="Uliana J.V.C."/>
            <person name="Torres T.T."/>
            <person name="Ward R.J."/>
            <person name="Monesi N."/>
        </authorList>
    </citation>
    <scope>NUCLEOTIDE SEQUENCE</scope>
    <source>
        <strain evidence="8">HSMRA1968</strain>
        <tissue evidence="8">Whole embryos</tissue>
    </source>
</reference>
<evidence type="ECO:0000259" key="7">
    <source>
        <dbReference type="Pfam" id="PF03281"/>
    </source>
</evidence>
<keyword evidence="3" id="KW-0547">Nucleotide-binding</keyword>
<evidence type="ECO:0000313" key="8">
    <source>
        <dbReference type="EMBL" id="KAJ6641376.1"/>
    </source>
</evidence>
<dbReference type="InterPro" id="IPR046903">
    <property type="entry name" value="Mab-21-like_nuc_Trfase"/>
</dbReference>
<evidence type="ECO:0000256" key="6">
    <source>
        <dbReference type="ARBA" id="ARBA00023211"/>
    </source>
</evidence>